<comment type="caution">
    <text evidence="5">The sequence shown here is derived from an EMBL/GenBank/DDBJ whole genome shotgun (WGS) entry which is preliminary data.</text>
</comment>
<dbReference type="PANTHER" id="PTHR12689">
    <property type="entry name" value="A1 CISTRON SPLICING FACTOR AAR2-RELATED"/>
    <property type="match status" value="1"/>
</dbReference>
<dbReference type="EMBL" id="SOZI01000023">
    <property type="protein sequence ID" value="TNY22592.1"/>
    <property type="molecule type" value="Genomic_DNA"/>
</dbReference>
<evidence type="ECO:0000256" key="2">
    <source>
        <dbReference type="SAM" id="MobiDB-lite"/>
    </source>
</evidence>
<dbReference type="CDD" id="cd13778">
    <property type="entry name" value="Aar2_C"/>
    <property type="match status" value="1"/>
</dbReference>
<feature type="domain" description="AAR2 N-terminal" evidence="4">
    <location>
        <begin position="12"/>
        <end position="168"/>
    </location>
</feature>
<dbReference type="Gene3D" id="2.60.34.20">
    <property type="match status" value="1"/>
</dbReference>
<dbReference type="AlphaFoldDB" id="A0A5C5G2H3"/>
<dbReference type="InterPro" id="IPR033647">
    <property type="entry name" value="Aar2_N"/>
</dbReference>
<dbReference type="Proteomes" id="UP000311382">
    <property type="component" value="Unassembled WGS sequence"/>
</dbReference>
<evidence type="ECO:0000259" key="4">
    <source>
        <dbReference type="Pfam" id="PF20981"/>
    </source>
</evidence>
<sequence length="483" mass="53077">MDKWAAKLSQDALLVLSGLPRGSEFGFDGRLWVVDQFAGVKFLPAGLHFFVFSAAPTSTSDSPSASTEHGVGARHGLLRFFRRGERVVLEWDNAREEVKRAPGAPPPKRRRTTAQAPADDTARETVISEEYLQSLDKSLAAYPADELREQWGGLAGFVSEGTLARVVGLDEQACALCDALMGSSQDEAGAVPGGPSARRTWGKEREEEPEVREVVDVDDGEGEGGAVDKEVSAAPPDSGLLEFVRFDDRRSWPEGAVGAELTRWSKDKSWQLSRVVQEQLQNEPKELLAELQLAFILFTLVHNFSSLSTYKALFSLICRASTLAHPASRRQDDTSTYTADLLAESALPLFASFLSTFHAQVDFLEETFFTTQLPSLEQHLLDSLGHLSQALSDALPAWEELGARDAQVAGVWREVVRRWDALAKATTAKFGWDLGIIRGSRAKYLSTAGRSQRDDDEVDLEDLEEGEDAPVVVDDEGLQEYYG</sequence>
<comment type="similarity">
    <text evidence="1">Belongs to the AAR2 family.</text>
</comment>
<feature type="region of interest" description="Disordered" evidence="2">
    <location>
        <begin position="98"/>
        <end position="122"/>
    </location>
</feature>
<organism evidence="5 6">
    <name type="scientific">Rhodotorula diobovata</name>
    <dbReference type="NCBI Taxonomy" id="5288"/>
    <lineage>
        <taxon>Eukaryota</taxon>
        <taxon>Fungi</taxon>
        <taxon>Dikarya</taxon>
        <taxon>Basidiomycota</taxon>
        <taxon>Pucciniomycotina</taxon>
        <taxon>Microbotryomycetes</taxon>
        <taxon>Sporidiobolales</taxon>
        <taxon>Sporidiobolaceae</taxon>
        <taxon>Rhodotorula</taxon>
    </lineage>
</organism>
<dbReference type="InterPro" id="IPR033648">
    <property type="entry name" value="AAR2_C"/>
</dbReference>
<dbReference type="InterPro" id="IPR007946">
    <property type="entry name" value="AAR2"/>
</dbReference>
<dbReference type="Pfam" id="PF05282">
    <property type="entry name" value="AAR2"/>
    <property type="match status" value="1"/>
</dbReference>
<evidence type="ECO:0000259" key="3">
    <source>
        <dbReference type="Pfam" id="PF05282"/>
    </source>
</evidence>
<keyword evidence="6" id="KW-1185">Reference proteome</keyword>
<protein>
    <submittedName>
        <fullName evidence="5">A1 cistron-splicing factor</fullName>
    </submittedName>
</protein>
<dbReference type="GO" id="GO:0000244">
    <property type="term" value="P:spliceosomal tri-snRNP complex assembly"/>
    <property type="evidence" value="ECO:0007669"/>
    <property type="project" value="TreeGrafter"/>
</dbReference>
<dbReference type="Pfam" id="PF20981">
    <property type="entry name" value="AAR2_1st"/>
    <property type="match status" value="1"/>
</dbReference>
<dbReference type="OrthoDB" id="201752at2759"/>
<name>A0A5C5G2H3_9BASI</name>
<dbReference type="Gene3D" id="1.25.40.550">
    <property type="entry name" value="Aar2, C-terminal domain-like"/>
    <property type="match status" value="1"/>
</dbReference>
<dbReference type="InterPro" id="IPR038516">
    <property type="entry name" value="AAR2_N_sf"/>
</dbReference>
<reference evidence="5 6" key="1">
    <citation type="submission" date="2019-03" db="EMBL/GenBank/DDBJ databases">
        <title>Rhodosporidium diobovatum UCD-FST 08-225 genome sequencing, assembly, and annotation.</title>
        <authorList>
            <person name="Fakankun I.U."/>
            <person name="Fristensky B."/>
            <person name="Levin D.B."/>
        </authorList>
    </citation>
    <scope>NUCLEOTIDE SEQUENCE [LARGE SCALE GENOMIC DNA]</scope>
    <source>
        <strain evidence="5 6">UCD-FST 08-225</strain>
    </source>
</reference>
<dbReference type="CDD" id="cd13777">
    <property type="entry name" value="Aar2_N"/>
    <property type="match status" value="1"/>
</dbReference>
<dbReference type="InterPro" id="IPR038514">
    <property type="entry name" value="AAR2_C_sf"/>
</dbReference>
<gene>
    <name evidence="5" type="ORF">DMC30DRAFT_136005</name>
</gene>
<feature type="region of interest" description="Disordered" evidence="2">
    <location>
        <begin position="448"/>
        <end position="469"/>
    </location>
</feature>
<dbReference type="STRING" id="5288.A0A5C5G2H3"/>
<feature type="region of interest" description="Disordered" evidence="2">
    <location>
        <begin position="186"/>
        <end position="209"/>
    </location>
</feature>
<proteinExistence type="inferred from homology"/>
<evidence type="ECO:0000313" key="5">
    <source>
        <dbReference type="EMBL" id="TNY22592.1"/>
    </source>
</evidence>
<accession>A0A5C5G2H3</accession>
<evidence type="ECO:0000313" key="6">
    <source>
        <dbReference type="Proteomes" id="UP000311382"/>
    </source>
</evidence>
<feature type="domain" description="AAR2 C-terminal" evidence="3">
    <location>
        <begin position="243"/>
        <end position="434"/>
    </location>
</feature>
<feature type="compositionally biased region" description="Acidic residues" evidence="2">
    <location>
        <begin position="454"/>
        <end position="469"/>
    </location>
</feature>
<dbReference type="PANTHER" id="PTHR12689:SF4">
    <property type="entry name" value="PROTEIN AAR2 HOMOLOG"/>
    <property type="match status" value="1"/>
</dbReference>
<evidence type="ECO:0000256" key="1">
    <source>
        <dbReference type="ARBA" id="ARBA00006281"/>
    </source>
</evidence>